<proteinExistence type="predicted"/>
<dbReference type="AlphaFoldDB" id="A0A9P6JQ92"/>
<evidence type="ECO:0000313" key="6">
    <source>
        <dbReference type="EMBL" id="KAF9528484.1"/>
    </source>
</evidence>
<feature type="domain" description="Zn(2)-C6 fungal-type" evidence="5">
    <location>
        <begin position="20"/>
        <end position="51"/>
    </location>
</feature>
<dbReference type="InterPro" id="IPR007219">
    <property type="entry name" value="XnlR_reg_dom"/>
</dbReference>
<name>A0A9P6JQ92_9AGAR</name>
<dbReference type="GO" id="GO:0008270">
    <property type="term" value="F:zinc ion binding"/>
    <property type="evidence" value="ECO:0007669"/>
    <property type="project" value="InterPro"/>
</dbReference>
<protein>
    <recommendedName>
        <fullName evidence="5">Zn(2)-C6 fungal-type domain-containing protein</fullName>
    </recommendedName>
</protein>
<accession>A0A9P6JQ92</accession>
<dbReference type="InterPro" id="IPR036864">
    <property type="entry name" value="Zn2-C6_fun-type_DNA-bd_sf"/>
</dbReference>
<dbReference type="PROSITE" id="PS00463">
    <property type="entry name" value="ZN2_CY6_FUNGAL_1"/>
    <property type="match status" value="1"/>
</dbReference>
<dbReference type="SMART" id="SM00066">
    <property type="entry name" value="GAL4"/>
    <property type="match status" value="1"/>
</dbReference>
<comment type="caution">
    <text evidence="6">The sequence shown here is derived from an EMBL/GenBank/DDBJ whole genome shotgun (WGS) entry which is preliminary data.</text>
</comment>
<comment type="subcellular location">
    <subcellularLocation>
        <location evidence="1">Nucleus</location>
    </subcellularLocation>
</comment>
<dbReference type="CDD" id="cd12148">
    <property type="entry name" value="fungal_TF_MHR"/>
    <property type="match status" value="1"/>
</dbReference>
<dbReference type="Proteomes" id="UP000807306">
    <property type="component" value="Unassembled WGS sequence"/>
</dbReference>
<dbReference type="SMART" id="SM00906">
    <property type="entry name" value="Fungal_trans"/>
    <property type="match status" value="1"/>
</dbReference>
<sequence>MQPGSSAPKERKTRRRLRLSCVECTKRRQKCDRNQPCSLCVSRGVSHLCRWESVPVARPPPARPPRNAYGESSSEGVSNNQDVEELLQKIAYLEDELAHARSQRPLDLTPESGTLASTASSSSASPSLTDLNEHTIFVSPEAQRSGLRRHSQSPAVDPFPINPQYPNLTRTSLRQLSEQYYQTASSSVLRSLGHHGEYMGRGSLLCCLHRVKLPPHLEGKINNLSHKQVTDNNPVQFLYAQSTDAVSAYREKIPSFPKLPAIRSVDGFLSYFPSAEVTDILVTAFFLDVNWRYGIPEDWFRRAVNQMWDNLHQTREFANSSRSLVGFPQINASWLTLLFAVFASAPRAAHHKVQGPNVRSCEEFFSLGLMARRTMEDEYMTESAPSLMATAADGTVLGCLAVPLLCDYLAQRGKVSEAWKLTVKAIGDALSIGMHRDPGWSSWQTMSSDEKVLRRRGWWNLHTADKIYALILGRPHIVGADLFSVQPPQPDGVDRSIEGHAIVVSLMQLMDEVLEKCMRTPDPSCAVSVALDLKFQQWEETLPPEFQISLDPRLIQHWYPSEQAILYRQRFFIHSWYLSARQKVHLTTAFGVHRPTQPREDIDQCIARFTMASNRLIRFQVGMYRDASRPRGRHGPHLQDLGQCWFFDGCYGLFEGIVGLLSKECIFPQPEKVEETRSLIDSVIAVFRDVTLQEGGRYGETAARALEVLSVIRELPWPNPTPAF</sequence>
<gene>
    <name evidence="6" type="ORF">CPB83DRAFT_894272</name>
</gene>
<dbReference type="GO" id="GO:0005634">
    <property type="term" value="C:nucleus"/>
    <property type="evidence" value="ECO:0007669"/>
    <property type="project" value="UniProtKB-SubCell"/>
</dbReference>
<evidence type="ECO:0000256" key="1">
    <source>
        <dbReference type="ARBA" id="ARBA00004123"/>
    </source>
</evidence>
<dbReference type="InterPro" id="IPR001138">
    <property type="entry name" value="Zn2Cys6_DnaBD"/>
</dbReference>
<evidence type="ECO:0000256" key="4">
    <source>
        <dbReference type="SAM" id="MobiDB-lite"/>
    </source>
</evidence>
<dbReference type="PANTHER" id="PTHR31001:SF88">
    <property type="entry name" value="TRANSCRIPTION FACTOR PDR3"/>
    <property type="match status" value="1"/>
</dbReference>
<reference evidence="6" key="1">
    <citation type="submission" date="2020-11" db="EMBL/GenBank/DDBJ databases">
        <authorList>
            <consortium name="DOE Joint Genome Institute"/>
            <person name="Ahrendt S."/>
            <person name="Riley R."/>
            <person name="Andreopoulos W."/>
            <person name="Labutti K."/>
            <person name="Pangilinan J."/>
            <person name="Ruiz-Duenas F.J."/>
            <person name="Barrasa J.M."/>
            <person name="Sanchez-Garcia M."/>
            <person name="Camarero S."/>
            <person name="Miyauchi S."/>
            <person name="Serrano A."/>
            <person name="Linde D."/>
            <person name="Babiker R."/>
            <person name="Drula E."/>
            <person name="Ayuso-Fernandez I."/>
            <person name="Pacheco R."/>
            <person name="Padilla G."/>
            <person name="Ferreira P."/>
            <person name="Barriuso J."/>
            <person name="Kellner H."/>
            <person name="Castanera R."/>
            <person name="Alfaro M."/>
            <person name="Ramirez L."/>
            <person name="Pisabarro A.G."/>
            <person name="Kuo A."/>
            <person name="Tritt A."/>
            <person name="Lipzen A."/>
            <person name="He G."/>
            <person name="Yan M."/>
            <person name="Ng V."/>
            <person name="Cullen D."/>
            <person name="Martin F."/>
            <person name="Rosso M.-N."/>
            <person name="Henrissat B."/>
            <person name="Hibbett D."/>
            <person name="Martinez A.T."/>
            <person name="Grigoriev I.V."/>
        </authorList>
    </citation>
    <scope>NUCLEOTIDE SEQUENCE</scope>
    <source>
        <strain evidence="6">CBS 506.95</strain>
    </source>
</reference>
<organism evidence="6 7">
    <name type="scientific">Crepidotus variabilis</name>
    <dbReference type="NCBI Taxonomy" id="179855"/>
    <lineage>
        <taxon>Eukaryota</taxon>
        <taxon>Fungi</taxon>
        <taxon>Dikarya</taxon>
        <taxon>Basidiomycota</taxon>
        <taxon>Agaricomycotina</taxon>
        <taxon>Agaricomycetes</taxon>
        <taxon>Agaricomycetidae</taxon>
        <taxon>Agaricales</taxon>
        <taxon>Agaricineae</taxon>
        <taxon>Crepidotaceae</taxon>
        <taxon>Crepidotus</taxon>
    </lineage>
</organism>
<dbReference type="EMBL" id="MU157852">
    <property type="protein sequence ID" value="KAF9528484.1"/>
    <property type="molecule type" value="Genomic_DNA"/>
</dbReference>
<feature type="region of interest" description="Disordered" evidence="4">
    <location>
        <begin position="141"/>
        <end position="167"/>
    </location>
</feature>
<evidence type="ECO:0000256" key="2">
    <source>
        <dbReference type="ARBA" id="ARBA00022723"/>
    </source>
</evidence>
<keyword evidence="3" id="KW-0539">Nucleus</keyword>
<evidence type="ECO:0000313" key="7">
    <source>
        <dbReference type="Proteomes" id="UP000807306"/>
    </source>
</evidence>
<evidence type="ECO:0000256" key="3">
    <source>
        <dbReference type="ARBA" id="ARBA00023242"/>
    </source>
</evidence>
<dbReference type="GO" id="GO:0000981">
    <property type="term" value="F:DNA-binding transcription factor activity, RNA polymerase II-specific"/>
    <property type="evidence" value="ECO:0007669"/>
    <property type="project" value="InterPro"/>
</dbReference>
<dbReference type="InterPro" id="IPR050613">
    <property type="entry name" value="Sec_Metabolite_Reg"/>
</dbReference>
<evidence type="ECO:0000259" key="5">
    <source>
        <dbReference type="PROSITE" id="PS50048"/>
    </source>
</evidence>
<dbReference type="Pfam" id="PF00172">
    <property type="entry name" value="Zn_clus"/>
    <property type="match status" value="1"/>
</dbReference>
<feature type="region of interest" description="Disordered" evidence="4">
    <location>
        <begin position="55"/>
        <end position="80"/>
    </location>
</feature>
<dbReference type="GO" id="GO:0006351">
    <property type="term" value="P:DNA-templated transcription"/>
    <property type="evidence" value="ECO:0007669"/>
    <property type="project" value="InterPro"/>
</dbReference>
<dbReference type="Gene3D" id="4.10.240.10">
    <property type="entry name" value="Zn(2)-C6 fungal-type DNA-binding domain"/>
    <property type="match status" value="1"/>
</dbReference>
<dbReference type="SUPFAM" id="SSF57701">
    <property type="entry name" value="Zn2/Cys6 DNA-binding domain"/>
    <property type="match status" value="1"/>
</dbReference>
<keyword evidence="7" id="KW-1185">Reference proteome</keyword>
<feature type="region of interest" description="Disordered" evidence="4">
    <location>
        <begin position="104"/>
        <end position="128"/>
    </location>
</feature>
<keyword evidence="2" id="KW-0479">Metal-binding</keyword>
<dbReference type="GO" id="GO:0003677">
    <property type="term" value="F:DNA binding"/>
    <property type="evidence" value="ECO:0007669"/>
    <property type="project" value="InterPro"/>
</dbReference>
<dbReference type="PANTHER" id="PTHR31001">
    <property type="entry name" value="UNCHARACTERIZED TRANSCRIPTIONAL REGULATORY PROTEIN"/>
    <property type="match status" value="1"/>
</dbReference>
<feature type="compositionally biased region" description="Polar residues" evidence="4">
    <location>
        <begin position="70"/>
        <end position="80"/>
    </location>
</feature>
<feature type="compositionally biased region" description="Low complexity" evidence="4">
    <location>
        <begin position="112"/>
        <end position="128"/>
    </location>
</feature>
<dbReference type="OrthoDB" id="3364175at2759"/>
<dbReference type="Pfam" id="PF04082">
    <property type="entry name" value="Fungal_trans"/>
    <property type="match status" value="1"/>
</dbReference>
<dbReference type="PROSITE" id="PS50048">
    <property type="entry name" value="ZN2_CY6_FUNGAL_2"/>
    <property type="match status" value="1"/>
</dbReference>